<dbReference type="PATRIC" id="fig|1461584.3.peg.2135"/>
<reference evidence="2" key="1">
    <citation type="submission" date="2014-07" db="EMBL/GenBank/DDBJ databases">
        <authorList>
            <person name="Urmite Genomes Urmite Genomes"/>
        </authorList>
    </citation>
    <scope>NUCLEOTIDE SEQUENCE</scope>
    <source>
        <strain evidence="2">11W110_air</strain>
    </source>
</reference>
<organism evidence="2">
    <name type="scientific">Arthrobacter saudimassiliensis</name>
    <dbReference type="NCBI Taxonomy" id="1461584"/>
    <lineage>
        <taxon>Bacteria</taxon>
        <taxon>Bacillati</taxon>
        <taxon>Actinomycetota</taxon>
        <taxon>Actinomycetes</taxon>
        <taxon>Micrococcales</taxon>
        <taxon>Micrococcaceae</taxon>
        <taxon>Arthrobacter</taxon>
    </lineage>
</organism>
<protein>
    <submittedName>
        <fullName evidence="2">Phosphotransferase enzyme family protein</fullName>
    </submittedName>
</protein>
<accession>A0A078MTN6</accession>
<dbReference type="AlphaFoldDB" id="A0A078MTN6"/>
<dbReference type="Pfam" id="PF01636">
    <property type="entry name" value="APH"/>
    <property type="match status" value="1"/>
</dbReference>
<proteinExistence type="predicted"/>
<dbReference type="EMBL" id="LN483071">
    <property type="protein sequence ID" value="CEA08802.1"/>
    <property type="molecule type" value="Genomic_DNA"/>
</dbReference>
<gene>
    <name evidence="2" type="ORF">BN1051_02160</name>
</gene>
<keyword evidence="2" id="KW-0808">Transferase</keyword>
<evidence type="ECO:0000313" key="2">
    <source>
        <dbReference type="EMBL" id="CEA08802.1"/>
    </source>
</evidence>
<name>A0A078MTN6_9MICC</name>
<sequence>MEEASASGGEAALVGLLQAPAMEPALAQLLRPLRLRLTDWRHLRTHHRPRAGASAVYRLQAQARDGQLLTLHAVATTAAAPGTVTARVAGTQLRLWLHPRDPQLPDLPWATSAAAVGRDLFDGALPALETLAYRPLRRAVIRAADAERVRYLKVLPPRAAAALATRHVLLQEAGLPVPVLAEGAPPATVATEQAPGTPLVRPLITGSSAGLDPLQLPALLDRLPAGVLALRARPAWSERVLDYARAASVALPEAQARIRNLAEAAARRAAASDAGPVVPVHGDFHPGNLLIRQGQVTGLLDLDAVGPGHRVDDLACFLGHAAVLAAVNPHRPEAAAEAARIRSAFEGVVDPGALAARADAVALTLVAGARGRAFRPRAHEAELRLAAAEALLHRRLPGEP</sequence>
<dbReference type="InterPro" id="IPR011009">
    <property type="entry name" value="Kinase-like_dom_sf"/>
</dbReference>
<dbReference type="InterPro" id="IPR002575">
    <property type="entry name" value="Aminoglycoside_PTrfase"/>
</dbReference>
<dbReference type="Gene3D" id="3.90.1200.10">
    <property type="match status" value="1"/>
</dbReference>
<feature type="domain" description="Aminoglycoside phosphotransferase" evidence="1">
    <location>
        <begin position="182"/>
        <end position="324"/>
    </location>
</feature>
<evidence type="ECO:0000259" key="1">
    <source>
        <dbReference type="Pfam" id="PF01636"/>
    </source>
</evidence>
<dbReference type="SUPFAM" id="SSF56112">
    <property type="entry name" value="Protein kinase-like (PK-like)"/>
    <property type="match status" value="1"/>
</dbReference>
<dbReference type="GO" id="GO:0016740">
    <property type="term" value="F:transferase activity"/>
    <property type="evidence" value="ECO:0007669"/>
    <property type="project" value="UniProtKB-KW"/>
</dbReference>